<reference evidence="1" key="1">
    <citation type="submission" date="2018-02" db="EMBL/GenBank/DDBJ databases">
        <title>Rhizophora mucronata_Transcriptome.</title>
        <authorList>
            <person name="Meera S.P."/>
            <person name="Sreeshan A."/>
            <person name="Augustine A."/>
        </authorList>
    </citation>
    <scope>NUCLEOTIDE SEQUENCE</scope>
    <source>
        <tissue evidence="1">Leaf</tissue>
    </source>
</reference>
<protein>
    <submittedName>
        <fullName evidence="1">Uncharacterized protein</fullName>
    </submittedName>
</protein>
<sequence>MKQILFALVGSLNGN</sequence>
<proteinExistence type="predicted"/>
<dbReference type="EMBL" id="GGEC01000931">
    <property type="protein sequence ID" value="MBW81414.1"/>
    <property type="molecule type" value="Transcribed_RNA"/>
</dbReference>
<evidence type="ECO:0000313" key="1">
    <source>
        <dbReference type="EMBL" id="MBW81414.1"/>
    </source>
</evidence>
<organism evidence="1">
    <name type="scientific">Rhizophora mucronata</name>
    <name type="common">Asiatic mangrove</name>
    <dbReference type="NCBI Taxonomy" id="61149"/>
    <lineage>
        <taxon>Eukaryota</taxon>
        <taxon>Viridiplantae</taxon>
        <taxon>Streptophyta</taxon>
        <taxon>Embryophyta</taxon>
        <taxon>Tracheophyta</taxon>
        <taxon>Spermatophyta</taxon>
        <taxon>Magnoliopsida</taxon>
        <taxon>eudicotyledons</taxon>
        <taxon>Gunneridae</taxon>
        <taxon>Pentapetalae</taxon>
        <taxon>rosids</taxon>
        <taxon>fabids</taxon>
        <taxon>Malpighiales</taxon>
        <taxon>Rhizophoraceae</taxon>
        <taxon>Rhizophora</taxon>
    </lineage>
</organism>
<accession>A0A2P2IJL5</accession>
<name>A0A2P2IJL5_RHIMU</name>